<feature type="region of interest" description="Disordered" evidence="4">
    <location>
        <begin position="220"/>
        <end position="243"/>
    </location>
</feature>
<dbReference type="Pfam" id="PF17034">
    <property type="entry name" value="zinc_ribbon_16"/>
    <property type="match status" value="1"/>
</dbReference>
<dbReference type="Gene3D" id="2.130.10.10">
    <property type="entry name" value="YVTN repeat-like/Quinoprotein amine dehydrogenase"/>
    <property type="match status" value="2"/>
</dbReference>
<dbReference type="EMBL" id="JAGTXO010000044">
    <property type="protein sequence ID" value="KAG8459115.1"/>
    <property type="molecule type" value="Genomic_DNA"/>
</dbReference>
<reference evidence="7" key="1">
    <citation type="submission" date="2021-05" db="EMBL/GenBank/DDBJ databases">
        <title>The genome of the haptophyte Pavlova lutheri (Diacronema luteri, Pavlovales) - a model for lipid biosynthesis in eukaryotic algae.</title>
        <authorList>
            <person name="Hulatt C.J."/>
            <person name="Posewitz M.C."/>
        </authorList>
    </citation>
    <scope>NUCLEOTIDE SEQUENCE</scope>
    <source>
        <strain evidence="7">NIVA-4/92</strain>
    </source>
</reference>
<keyword evidence="8" id="KW-1185">Reference proteome</keyword>
<gene>
    <name evidence="7" type="ORF">KFE25_002522</name>
</gene>
<dbReference type="InterPro" id="IPR036322">
    <property type="entry name" value="WD40_repeat_dom_sf"/>
</dbReference>
<feature type="region of interest" description="Disordered" evidence="4">
    <location>
        <begin position="700"/>
        <end position="721"/>
    </location>
</feature>
<comment type="caution">
    <text evidence="7">The sequence shown here is derived from an EMBL/GenBank/DDBJ whole genome shotgun (WGS) entry which is preliminary data.</text>
</comment>
<feature type="region of interest" description="Disordered" evidence="4">
    <location>
        <begin position="968"/>
        <end position="990"/>
    </location>
</feature>
<dbReference type="SMART" id="SM00320">
    <property type="entry name" value="WD40"/>
    <property type="match status" value="5"/>
</dbReference>
<feature type="compositionally biased region" description="Low complexity" evidence="4">
    <location>
        <begin position="968"/>
        <end position="988"/>
    </location>
</feature>
<evidence type="ECO:0000256" key="1">
    <source>
        <dbReference type="ARBA" id="ARBA00009713"/>
    </source>
</evidence>
<keyword evidence="2" id="KW-0853">WD repeat</keyword>
<evidence type="ECO:0008006" key="9">
    <source>
        <dbReference type="Google" id="ProtNLM"/>
    </source>
</evidence>
<evidence type="ECO:0000259" key="5">
    <source>
        <dbReference type="Pfam" id="PF17034"/>
    </source>
</evidence>
<feature type="region of interest" description="Disordered" evidence="4">
    <location>
        <begin position="752"/>
        <end position="784"/>
    </location>
</feature>
<feature type="region of interest" description="Disordered" evidence="4">
    <location>
        <begin position="460"/>
        <end position="500"/>
    </location>
</feature>
<accession>A0A8J5XGJ3</accession>
<evidence type="ECO:0000259" key="6">
    <source>
        <dbReference type="Pfam" id="PF21719"/>
    </source>
</evidence>
<feature type="region of interest" description="Disordered" evidence="4">
    <location>
        <begin position="1240"/>
        <end position="1268"/>
    </location>
</feature>
<feature type="domain" description="MIOS-like alpha-solenoid" evidence="6">
    <location>
        <begin position="898"/>
        <end position="960"/>
    </location>
</feature>
<feature type="compositionally biased region" description="Gly residues" evidence="4">
    <location>
        <begin position="708"/>
        <end position="719"/>
    </location>
</feature>
<evidence type="ECO:0000256" key="4">
    <source>
        <dbReference type="SAM" id="MobiDB-lite"/>
    </source>
</evidence>
<feature type="compositionally biased region" description="Low complexity" evidence="4">
    <location>
        <begin position="768"/>
        <end position="783"/>
    </location>
</feature>
<evidence type="ECO:0000313" key="8">
    <source>
        <dbReference type="Proteomes" id="UP000751190"/>
    </source>
</evidence>
<evidence type="ECO:0000256" key="2">
    <source>
        <dbReference type="ARBA" id="ARBA00022574"/>
    </source>
</evidence>
<feature type="region of interest" description="Disordered" evidence="4">
    <location>
        <begin position="610"/>
        <end position="647"/>
    </location>
</feature>
<evidence type="ECO:0000313" key="7">
    <source>
        <dbReference type="EMBL" id="KAG8459115.1"/>
    </source>
</evidence>
<sequence length="1450" mass="147167">MAVASAKATAKRRTLLTSPHHDDVFLVSGSAEMRLYALGDGGDKQLGQPTDPSTAQGITLLHVNTRANARCVAWCPSKLDPFLIAAGTPTGQVVLHDCTPATVESIGDERPVRELGANLGRSCNAVAWNRALPHLIVAGLEFTRLRSSVLIWDIEQERAAAGFAEQSAASGDALWPLGGAIPAMPRRAFSCAHLAASQLGGAAAAVGRVAAYPGRAAADSSAHAAAPPPGACGGSGGRPASALRAHSSDTFLDSRGGGGAAAQPAVGGALAGVHGASAAALCATSFKLGREAPRVRTLTEPQHERSPTEGVAAVAWLTHYPKGILVGTVHKWLRMYDLRQSECCAAIIAHGRSVLGLECDPLQPHLFFTYSDDFSGVVKVWDTRMLEDNSPAFELQLPTHGTDRRRGADNITSVAWCATRPGCLATAQEHRSEVLIWSLAQLPLHPTALGAGPLGTTAAAAAGGGGGGAQSACAESGAAGGSSGGTVLSRGAPSPPPGGAGALGVLSAQLGGLSGCGGLPGGTAELGLGPSPPVLTTPARAVSATADAVLAVSWHRTRHSSLVLLTLKELTFVDLHSARPFAWAAAQHGLACANESAIDVYAGCAAARAADRSNGPNDSAADGSTVRRRPSHAGQAHATQRELLGAAGDVPDVGERMRLRALAGYALDMEHNVHVVESEAEALRELARGCRVAGTDAAAAAGARGAVPTGGGDGGGAGDGALEHAAAEGADAELPQLWRLLVRMRLDATAERAAEDDSRATHGLASTPSLGAPPHHGGAHSAHTQQLRLGALHLLEASADAETDAEPNAQIQRPPLTAGRATHRPAHGAGGGGGARAPPQQTAAGAGGCTSAGAASAEALVDGGTPLATAEAAAGGARAPDARDGDPRGMAASLLGIPLFESEARAAVLKMCGWPLARDVAALEADVCRAEACGEHERGAVLAMLHGQFTMAVEALRAGAVDGPSATEAGGAAKADGGATNGASGAMRGARDARAAHATAGAGARRAADACAVATHAQAPAERRAQLQLLAAVLAGHPRAAFASQAPAAPEPPSAAECATTAAEASEADCAYPPASTRDRFHEPRSAEARAAAGLWEATVRQLVPSVHCAQLRLLVELLGASEHNAERVLAQALHASAHGPVGDATRLQLCDALAFACRFSALRPLLATLRALSSSLCESGKLDGLVLVGATSAGGIQLLQAYLDRTGDVQTVALVAQLARAGMAPATTAARAALPPAQPARLAPHARAHNAPGRAVAQPQPASAAGGGAAAESEACAQWLECYRSLLDRWRLWHERARLDCALRALHTDAAVLKPHILVKCAFCNAPVGGGALAAPPAAQSQARAAGARQGGMRAPVRQGSSRAMACHNCGKPLPRCAICLLHLGEGLRRQPLTGPDGGAFDDWFAWCQSCHHGGHARHLSEWFATHDECPVSNCRCRCSQLDPASCTV</sequence>
<keyword evidence="3" id="KW-0677">Repeat</keyword>
<dbReference type="PANTHER" id="PTHR16453:SF9">
    <property type="entry name" value="GATOR COMPLEX PROTEIN MIOS"/>
    <property type="match status" value="1"/>
</dbReference>
<dbReference type="PANTHER" id="PTHR16453">
    <property type="entry name" value="WD40 DOMAIN-CONTAINING PROTEIN MIO FAMILY MEMBER"/>
    <property type="match status" value="1"/>
</dbReference>
<dbReference type="GO" id="GO:0005737">
    <property type="term" value="C:cytoplasm"/>
    <property type="evidence" value="ECO:0007669"/>
    <property type="project" value="TreeGrafter"/>
</dbReference>
<name>A0A8J5XGJ3_DIALT</name>
<dbReference type="InterPro" id="IPR001680">
    <property type="entry name" value="WD40_rpt"/>
</dbReference>
<feature type="region of interest" description="Disordered" evidence="4">
    <location>
        <begin position="800"/>
        <end position="850"/>
    </location>
</feature>
<dbReference type="Pfam" id="PF21719">
    <property type="entry name" value="MIOS_a-sol"/>
    <property type="match status" value="1"/>
</dbReference>
<dbReference type="OMA" id="TRANARC"/>
<dbReference type="InterPro" id="IPR015943">
    <property type="entry name" value="WD40/YVTN_repeat-like_dom_sf"/>
</dbReference>
<dbReference type="SUPFAM" id="SSF50978">
    <property type="entry name" value="WD40 repeat-like"/>
    <property type="match status" value="1"/>
</dbReference>
<dbReference type="InterPro" id="IPR049092">
    <property type="entry name" value="MIOS_a-sol"/>
</dbReference>
<dbReference type="InterPro" id="IPR031488">
    <property type="entry name" value="Zn_ribbon_mio"/>
</dbReference>
<dbReference type="CDD" id="cd16691">
    <property type="entry name" value="mRING-H2-C3H3C2_Mio"/>
    <property type="match status" value="1"/>
</dbReference>
<protein>
    <recommendedName>
        <fullName evidence="9">WD repeat protein mio zinc-ribbon like domain-containing protein</fullName>
    </recommendedName>
</protein>
<dbReference type="OrthoDB" id="341486at2759"/>
<organism evidence="7 8">
    <name type="scientific">Diacronema lutheri</name>
    <name type="common">Unicellular marine alga</name>
    <name type="synonym">Monochrysis lutheri</name>
    <dbReference type="NCBI Taxonomy" id="2081491"/>
    <lineage>
        <taxon>Eukaryota</taxon>
        <taxon>Haptista</taxon>
        <taxon>Haptophyta</taxon>
        <taxon>Pavlovophyceae</taxon>
        <taxon>Pavlovales</taxon>
        <taxon>Pavlovaceae</taxon>
        <taxon>Diacronema</taxon>
    </lineage>
</organism>
<evidence type="ECO:0000256" key="3">
    <source>
        <dbReference type="ARBA" id="ARBA00022737"/>
    </source>
</evidence>
<dbReference type="InterPro" id="IPR037593">
    <property type="entry name" value="MIOS/Sea4"/>
</dbReference>
<comment type="similarity">
    <text evidence="1">Belongs to the WD repeat mio family.</text>
</comment>
<dbReference type="Proteomes" id="UP000751190">
    <property type="component" value="Unassembled WGS sequence"/>
</dbReference>
<feature type="domain" description="GATOR2 complex protein MIO zinc-ribbon like" evidence="5">
    <location>
        <begin position="1322"/>
        <end position="1441"/>
    </location>
</feature>
<proteinExistence type="inferred from homology"/>